<dbReference type="Proteomes" id="UP000585474">
    <property type="component" value="Unassembled WGS sequence"/>
</dbReference>
<evidence type="ECO:0000256" key="2">
    <source>
        <dbReference type="SAM" id="MobiDB-lite"/>
    </source>
</evidence>
<keyword evidence="1" id="KW-0175">Coiled coil</keyword>
<gene>
    <name evidence="3" type="ORF">Acr_00g0036990</name>
</gene>
<feature type="region of interest" description="Disordered" evidence="2">
    <location>
        <begin position="286"/>
        <end position="308"/>
    </location>
</feature>
<feature type="compositionally biased region" description="Basic and acidic residues" evidence="2">
    <location>
        <begin position="286"/>
        <end position="295"/>
    </location>
</feature>
<sequence length="308" mass="32777">MSKRLKLSDLAKVVAKKAATSALKGVVISEGSETTSGKRALDDGSKGKQVAQSSEPKEARIDTGASGASARPPVTSGAGSSARQVLGEVLGPQASVMASAATAEKILAGVILPADKEKVDRLTFDQVVTKFIHVVGQVFVFPLRSFQFILVRDFAEGALNQKAVAESAEMEMVRAQNRAIELEGALAEEKAKGKKLAEDADARGKVISKLKARISDLEKSQSLTQGRIIAAFKESDDFLEAVRGSASSYFGDGFDFCKRQLAKQYPNLGFDLEDVEMDHELLAKEEAEAEKRAAEEEAAEVEGVGEAA</sequence>
<dbReference type="AlphaFoldDB" id="A0A7J0DGQ9"/>
<feature type="coiled-coil region" evidence="1">
    <location>
        <begin position="165"/>
        <end position="192"/>
    </location>
</feature>
<feature type="region of interest" description="Disordered" evidence="2">
    <location>
        <begin position="30"/>
        <end position="79"/>
    </location>
</feature>
<evidence type="ECO:0000256" key="1">
    <source>
        <dbReference type="SAM" id="Coils"/>
    </source>
</evidence>
<evidence type="ECO:0000313" key="3">
    <source>
        <dbReference type="EMBL" id="GFS34963.1"/>
    </source>
</evidence>
<keyword evidence="4" id="KW-1185">Reference proteome</keyword>
<evidence type="ECO:0000313" key="4">
    <source>
        <dbReference type="Proteomes" id="UP000585474"/>
    </source>
</evidence>
<name>A0A7J0DGQ9_9ERIC</name>
<dbReference type="EMBL" id="BJWL01000218">
    <property type="protein sequence ID" value="GFS34963.1"/>
    <property type="molecule type" value="Genomic_DNA"/>
</dbReference>
<accession>A0A7J0DGQ9</accession>
<organism evidence="3 4">
    <name type="scientific">Actinidia rufa</name>
    <dbReference type="NCBI Taxonomy" id="165716"/>
    <lineage>
        <taxon>Eukaryota</taxon>
        <taxon>Viridiplantae</taxon>
        <taxon>Streptophyta</taxon>
        <taxon>Embryophyta</taxon>
        <taxon>Tracheophyta</taxon>
        <taxon>Spermatophyta</taxon>
        <taxon>Magnoliopsida</taxon>
        <taxon>eudicotyledons</taxon>
        <taxon>Gunneridae</taxon>
        <taxon>Pentapetalae</taxon>
        <taxon>asterids</taxon>
        <taxon>Ericales</taxon>
        <taxon>Actinidiaceae</taxon>
        <taxon>Actinidia</taxon>
    </lineage>
</organism>
<reference evidence="4" key="1">
    <citation type="submission" date="2019-07" db="EMBL/GenBank/DDBJ databases">
        <title>De Novo Assembly of kiwifruit Actinidia rufa.</title>
        <authorList>
            <person name="Sugita-Konishi S."/>
            <person name="Sato K."/>
            <person name="Mori E."/>
            <person name="Abe Y."/>
            <person name="Kisaki G."/>
            <person name="Hamano K."/>
            <person name="Suezawa K."/>
            <person name="Otani M."/>
            <person name="Fukuda T."/>
            <person name="Manabe T."/>
            <person name="Gomi K."/>
            <person name="Tabuchi M."/>
            <person name="Akimitsu K."/>
            <person name="Kataoka I."/>
        </authorList>
    </citation>
    <scope>NUCLEOTIDE SEQUENCE [LARGE SCALE GENOMIC DNA]</scope>
    <source>
        <strain evidence="4">cv. Fuchu</strain>
    </source>
</reference>
<proteinExistence type="predicted"/>
<protein>
    <submittedName>
        <fullName evidence="3">Uncharacterized protein</fullName>
    </submittedName>
</protein>
<comment type="caution">
    <text evidence="3">The sequence shown here is derived from an EMBL/GenBank/DDBJ whole genome shotgun (WGS) entry which is preliminary data.</text>
</comment>